<accession>A0ABY2GPU0</accession>
<dbReference type="Pfam" id="PF00270">
    <property type="entry name" value="DEAD"/>
    <property type="match status" value="1"/>
</dbReference>
<feature type="compositionally biased region" description="Acidic residues" evidence="3">
    <location>
        <begin position="422"/>
        <end position="442"/>
    </location>
</feature>
<proteinExistence type="predicted"/>
<dbReference type="InterPro" id="IPR018973">
    <property type="entry name" value="MZB"/>
</dbReference>
<dbReference type="InterPro" id="IPR027417">
    <property type="entry name" value="P-loop_NTPase"/>
</dbReference>
<feature type="region of interest" description="Disordered" evidence="3">
    <location>
        <begin position="402"/>
        <end position="458"/>
    </location>
</feature>
<evidence type="ECO:0000313" key="8">
    <source>
        <dbReference type="Proteomes" id="UP001642720"/>
    </source>
</evidence>
<feature type="compositionally biased region" description="Basic and acidic residues" evidence="3">
    <location>
        <begin position="192"/>
        <end position="213"/>
    </location>
</feature>
<feature type="domain" description="Helicase ATP-binding" evidence="5">
    <location>
        <begin position="1053"/>
        <end position="1236"/>
    </location>
</feature>
<evidence type="ECO:0000259" key="5">
    <source>
        <dbReference type="PROSITE" id="PS51192"/>
    </source>
</evidence>
<evidence type="ECO:0000256" key="3">
    <source>
        <dbReference type="SAM" id="MobiDB-lite"/>
    </source>
</evidence>
<dbReference type="Pfam" id="PF08839">
    <property type="entry name" value="CDT1"/>
    <property type="match status" value="1"/>
</dbReference>
<feature type="compositionally biased region" description="Polar residues" evidence="3">
    <location>
        <begin position="279"/>
        <end position="302"/>
    </location>
</feature>
<dbReference type="RefSeq" id="XP_073553695.1">
    <property type="nucleotide sequence ID" value="XM_073707778.1"/>
</dbReference>
<feature type="compositionally biased region" description="Basic and acidic residues" evidence="3">
    <location>
        <begin position="443"/>
        <end position="458"/>
    </location>
</feature>
<dbReference type="GeneID" id="300582228"/>
<dbReference type="Pfam" id="PF00271">
    <property type="entry name" value="Helicase_C"/>
    <property type="match status" value="1"/>
</dbReference>
<dbReference type="SUPFAM" id="SSF52540">
    <property type="entry name" value="P-loop containing nucleoside triphosphate hydrolases"/>
    <property type="match status" value="1"/>
</dbReference>
<evidence type="ECO:0000256" key="2">
    <source>
        <dbReference type="ARBA" id="ARBA00022840"/>
    </source>
</evidence>
<dbReference type="SMART" id="SM00490">
    <property type="entry name" value="HELICc"/>
    <property type="match status" value="1"/>
</dbReference>
<evidence type="ECO:0000259" key="4">
    <source>
        <dbReference type="PROSITE" id="PS50196"/>
    </source>
</evidence>
<feature type="region of interest" description="Disordered" evidence="3">
    <location>
        <begin position="138"/>
        <end position="306"/>
    </location>
</feature>
<feature type="domain" description="RanBD1" evidence="4">
    <location>
        <begin position="497"/>
        <end position="638"/>
    </location>
</feature>
<protein>
    <submittedName>
        <fullName evidence="7">ATP-dependent helicase HRQ1</fullName>
    </submittedName>
</protein>
<dbReference type="InterPro" id="IPR014001">
    <property type="entry name" value="Helicase_ATP-bd"/>
</dbReference>
<dbReference type="InterPro" id="IPR001650">
    <property type="entry name" value="Helicase_C-like"/>
</dbReference>
<feature type="compositionally biased region" description="Low complexity" evidence="3">
    <location>
        <begin position="268"/>
        <end position="278"/>
    </location>
</feature>
<gene>
    <name evidence="7" type="ORF">CCMA1212_010750</name>
</gene>
<feature type="region of interest" description="Disordered" evidence="3">
    <location>
        <begin position="687"/>
        <end position="751"/>
    </location>
</feature>
<feature type="compositionally biased region" description="Polar residues" evidence="3">
    <location>
        <begin position="732"/>
        <end position="743"/>
    </location>
</feature>
<dbReference type="PROSITE" id="PS51194">
    <property type="entry name" value="HELICASE_CTER"/>
    <property type="match status" value="1"/>
</dbReference>
<dbReference type="SMART" id="SM00160">
    <property type="entry name" value="RanBD"/>
    <property type="match status" value="1"/>
</dbReference>
<feature type="region of interest" description="Disordered" evidence="3">
    <location>
        <begin position="841"/>
        <end position="864"/>
    </location>
</feature>
<organism evidence="7 8">
    <name type="scientific">Trichoderma ghanense</name>
    <dbReference type="NCBI Taxonomy" id="65468"/>
    <lineage>
        <taxon>Eukaryota</taxon>
        <taxon>Fungi</taxon>
        <taxon>Dikarya</taxon>
        <taxon>Ascomycota</taxon>
        <taxon>Pezizomycotina</taxon>
        <taxon>Sordariomycetes</taxon>
        <taxon>Hypocreomycetidae</taxon>
        <taxon>Hypocreales</taxon>
        <taxon>Hypocreaceae</taxon>
        <taxon>Trichoderma</taxon>
    </lineage>
</organism>
<dbReference type="Pfam" id="PF22982">
    <property type="entry name" value="WHD_HRQ1"/>
    <property type="match status" value="1"/>
</dbReference>
<dbReference type="InterPro" id="IPR000156">
    <property type="entry name" value="Ran_bind_dom"/>
</dbReference>
<dbReference type="Gene3D" id="2.30.29.30">
    <property type="entry name" value="Pleckstrin-homology domain (PH domain)/Phosphotyrosine-binding domain (PTB)"/>
    <property type="match status" value="1"/>
</dbReference>
<feature type="compositionally biased region" description="Basic and acidic residues" evidence="3">
    <location>
        <begin position="246"/>
        <end position="267"/>
    </location>
</feature>
<dbReference type="SUPFAM" id="SSF50729">
    <property type="entry name" value="PH domain-like"/>
    <property type="match status" value="1"/>
</dbReference>
<dbReference type="Pfam" id="PF09369">
    <property type="entry name" value="MZB"/>
    <property type="match status" value="1"/>
</dbReference>
<dbReference type="InterPro" id="IPR011545">
    <property type="entry name" value="DEAD/DEAH_box_helicase_dom"/>
</dbReference>
<evidence type="ECO:0000256" key="1">
    <source>
        <dbReference type="ARBA" id="ARBA00022741"/>
    </source>
</evidence>
<keyword evidence="1" id="KW-0547">Nucleotide-binding</keyword>
<dbReference type="InterPro" id="IPR014939">
    <property type="entry name" value="CDT1_Gemini-bd-like"/>
</dbReference>
<dbReference type="Proteomes" id="UP001642720">
    <property type="component" value="Unassembled WGS sequence"/>
</dbReference>
<feature type="compositionally biased region" description="Basic and acidic residues" evidence="3">
    <location>
        <begin position="160"/>
        <end position="170"/>
    </location>
</feature>
<sequence>MTVKTRNTKYGSKYLIVHTSSSLVLRPKSVLWDPEDNTLLPGAHVCDWALGQLKLTTSNYRYKIAAARQQHKDGQRQTVVIVRAYALDFTGLVCSSAPPQLHLRILDLVRRSGSRGYARAAVAVLIQAADLHLARNMADSSQAPASPKNERGYPEAGEDAETRAARRELKQSSISDSPAAAGEAASGTVDYDAARPDTPADHVSDSADERLKEQMPSPKKKRAHDQLDGSIEVEQNDANSVTSTESTKDRASRLEPEKKRHREEDSSRVVSTKTSSSTADTQPATEDTSNSQSSSAKPLPQTSSAAFSASGFGKLATGSSPFASLSTAQSSIFSSSIGSSALSSTPSLGAPASQPATSVAMPKLAFGGANSASPFASLSSGFGGASLGSPFAASKSLSSFASPSAKPLHSEKPAKPFGAPESDAEDEDDEDADRDGESESDEQERAASPEREPEEKKRFKLHKGEMVFHEIYMYTHVASFGSSLVHRLLTRHHRVTVEVDDGEAGEATLLSVRAKMYYHDKDAGWKERGGGMLKINVPQGCIEYDETGAPILGSFDASGLESGDGDDDKAQGHKVPRLLMRQDQTLRVILNTALLPAMTFQEKASLKTVSIFFTAFEGEPAKPVNVTMREKAQQRANSSCPSTLWPSKPAIMAKMQAQGWSAEDLGAAKHPFIPAMDNNAIQTLAQSELGNQDSRKRVHDEDPLEGGDGRQAKSTAVPQKKPRTRKRESSQKQKNQTDGSASSGPPPIPWTDTLQALERAHRALNLVYTFCSTRKHVLTTFDTLRPAVESHTKKELTVQDVAQMVALRPEALKFEYVNELMLQLNVRGAQRDDVFKSSQSFMSQTPAHDASVGGLTGNERLGDGDNDKAVMNGRQVLHLEFIDGDLKRQVVDRETGEATRPTQKLRKEKLKMPVYGQKQMTQLIERRNQKFANAINNFLSKCLSDDEDPDKVLHEKAQAFIPKSTNDDVTLSRTASTIPDVIPHERQSISEILDSIRESSWYSGQIVPDGHRVFEPQSPAYGSLNFLLSQDLVNALYNAKQITQFYTHQAEALNKLHEGRNIVIATSTSSGKSLIYQLPVLHALEQDSKSRALYIFPTKALAQDQKRSLRDILSYMPSLEHVLVETFDGDTPLKLRDAIREEAKIIFTNPDMLHLTILPQEQRWRSFLKNLKFVVVDELHYYNGQLGSHVAFIMRRLRRICAAVGNRHVQFISCSATVANPEEHFKLIFGVSDVCLIDYDGSPSGRKEFLCWNTPYKEPGDPASGRGSAKFECARLFCALLLRGVRIIAFCRVRAQCEALTKAIKQELHELGRPECSNLVMGYRGGYTARDRRRIETEMFQGKLLGIVATTALELGIDIGSLDCVLTWGFPYTIANLRQQSGRAGRRTKDSLSILVGDSFPTDQHYMNNPDELFSKPNCELRVDLDDMLVREGHIQCAAYEMPIRQEEDMQFFGQDLPQICRERLVKDDAGFFHCHGRFRPNPAQYIAIRDAEDDHFAIIDITNGRNEVLEELEASRATFTIYDGAIFLHQGNTYLIRDFLPDQSMAKVERVNVEWTTMSRDYTDVDPVEIEAIRTISGSSCHAYYGGIKIQQNVFGFFKVDKKGRIIDAVQVDNPPVIRYSKGMWLDIPGQVLEVLRELQLNAAAAIHAAEHVIMSLLPAFVVSLPGDVRTECKVALKEFAKKETKRKRPARLTFYDAKGGANGSGVSTKAFDHIDHLLERALKRVEECCCQQGCVECVASEVCKESNEVISKAGCLVILRSLLGVDIRREDLQQGPEEIYLGIETIASALPIPLKI</sequence>
<dbReference type="InterPro" id="IPR036390">
    <property type="entry name" value="WH_DNA-bd_sf"/>
</dbReference>
<dbReference type="SMART" id="SM00487">
    <property type="entry name" value="DEXDc"/>
    <property type="match status" value="1"/>
</dbReference>
<dbReference type="Gene3D" id="3.40.50.300">
    <property type="entry name" value="P-loop containing nucleotide triphosphate hydrolases"/>
    <property type="match status" value="2"/>
</dbReference>
<dbReference type="PANTHER" id="PTHR47957:SF3">
    <property type="entry name" value="ATP-DEPENDENT HELICASE HRQ1"/>
    <property type="match status" value="1"/>
</dbReference>
<keyword evidence="7" id="KW-0378">Hydrolase</keyword>
<keyword evidence="2" id="KW-0067">ATP-binding</keyword>
<evidence type="ECO:0000313" key="7">
    <source>
        <dbReference type="EMBL" id="TFA97493.1"/>
    </source>
</evidence>
<dbReference type="SUPFAM" id="SSF46785">
    <property type="entry name" value="Winged helix' DNA-binding domain"/>
    <property type="match status" value="1"/>
</dbReference>
<dbReference type="PROSITE" id="PS51192">
    <property type="entry name" value="HELICASE_ATP_BIND_1"/>
    <property type="match status" value="1"/>
</dbReference>
<dbReference type="CDD" id="cd18797">
    <property type="entry name" value="SF2_C_Hrq"/>
    <property type="match status" value="1"/>
</dbReference>
<keyword evidence="8" id="KW-1185">Reference proteome</keyword>
<dbReference type="CDD" id="cd17923">
    <property type="entry name" value="DEXHc_Hrq1-like"/>
    <property type="match status" value="1"/>
</dbReference>
<dbReference type="InterPro" id="IPR011993">
    <property type="entry name" value="PH-like_dom_sf"/>
</dbReference>
<dbReference type="EMBL" id="PPTA01000032">
    <property type="protein sequence ID" value="TFA97493.1"/>
    <property type="molecule type" value="Genomic_DNA"/>
</dbReference>
<dbReference type="PANTHER" id="PTHR47957">
    <property type="entry name" value="ATP-DEPENDENT HELICASE HRQ1"/>
    <property type="match status" value="1"/>
</dbReference>
<name>A0ABY2GPU0_9HYPO</name>
<dbReference type="PROSITE" id="PS50196">
    <property type="entry name" value="RANBD1"/>
    <property type="match status" value="1"/>
</dbReference>
<comment type="caution">
    <text evidence="7">The sequence shown here is derived from an EMBL/GenBank/DDBJ whole genome shotgun (WGS) entry which is preliminary data.</text>
</comment>
<feature type="compositionally biased region" description="Low complexity" evidence="3">
    <location>
        <begin position="336"/>
        <end position="353"/>
    </location>
</feature>
<feature type="compositionally biased region" description="Polar residues" evidence="3">
    <location>
        <begin position="236"/>
        <end position="245"/>
    </location>
</feature>
<feature type="region of interest" description="Disordered" evidence="3">
    <location>
        <begin position="336"/>
        <end position="356"/>
    </location>
</feature>
<keyword evidence="7" id="KW-0347">Helicase</keyword>
<reference evidence="7 8" key="1">
    <citation type="submission" date="2018-01" db="EMBL/GenBank/DDBJ databases">
        <title>Genome characterization of the sugarcane-associated fungus Trichoderma ghanense CCMA-1212 and their application in lignocelulose bioconversion.</title>
        <authorList>
            <person name="Steindorff A.S."/>
            <person name="Mendes T.D."/>
            <person name="Vilela E.S.D."/>
            <person name="Rodrigues D.S."/>
            <person name="Formighieri E.F."/>
            <person name="Melo I.S."/>
            <person name="Favaro L.C.L."/>
        </authorList>
    </citation>
    <scope>NUCLEOTIDE SEQUENCE [LARGE SCALE GENOMIC DNA]</scope>
    <source>
        <strain evidence="7 8">CCMA-1212</strain>
    </source>
</reference>
<dbReference type="GO" id="GO:0004386">
    <property type="term" value="F:helicase activity"/>
    <property type="evidence" value="ECO:0007669"/>
    <property type="project" value="UniProtKB-KW"/>
</dbReference>
<feature type="compositionally biased region" description="Basic and acidic residues" evidence="3">
    <location>
        <begin position="693"/>
        <end position="711"/>
    </location>
</feature>
<feature type="domain" description="Helicase C-terminal" evidence="6">
    <location>
        <begin position="1272"/>
        <end position="1429"/>
    </location>
</feature>
<dbReference type="InterPro" id="IPR055227">
    <property type="entry name" value="HRQ1_WHD"/>
</dbReference>
<evidence type="ECO:0000259" key="6">
    <source>
        <dbReference type="PROSITE" id="PS51194"/>
    </source>
</evidence>